<evidence type="ECO:0000313" key="2">
    <source>
        <dbReference type="Proteomes" id="UP001066276"/>
    </source>
</evidence>
<keyword evidence="2" id="KW-1185">Reference proteome</keyword>
<dbReference type="EMBL" id="JANPWB010000005">
    <property type="protein sequence ID" value="KAJ1190631.1"/>
    <property type="molecule type" value="Genomic_DNA"/>
</dbReference>
<comment type="caution">
    <text evidence="1">The sequence shown here is derived from an EMBL/GenBank/DDBJ whole genome shotgun (WGS) entry which is preliminary data.</text>
</comment>
<proteinExistence type="predicted"/>
<dbReference type="AlphaFoldDB" id="A0AAV7UQG0"/>
<gene>
    <name evidence="1" type="ORF">NDU88_007369</name>
</gene>
<reference evidence="1" key="1">
    <citation type="journal article" date="2022" name="bioRxiv">
        <title>Sequencing and chromosome-scale assembly of the giantPleurodeles waltlgenome.</title>
        <authorList>
            <person name="Brown T."/>
            <person name="Elewa A."/>
            <person name="Iarovenko S."/>
            <person name="Subramanian E."/>
            <person name="Araus A.J."/>
            <person name="Petzold A."/>
            <person name="Susuki M."/>
            <person name="Suzuki K.-i.T."/>
            <person name="Hayashi T."/>
            <person name="Toyoda A."/>
            <person name="Oliveira C."/>
            <person name="Osipova E."/>
            <person name="Leigh N.D."/>
            <person name="Simon A."/>
            <person name="Yun M.H."/>
        </authorList>
    </citation>
    <scope>NUCLEOTIDE SEQUENCE</scope>
    <source>
        <strain evidence="1">20211129_DDA</strain>
        <tissue evidence="1">Liver</tissue>
    </source>
</reference>
<sequence>MSTVCLEPLLFGEAEIPTREVVGTPVRADGVDWSTCDRVGRESGLPPEDDSNCDTAAFGTLGTCCSACGQCLSESSRAHRPGASIAYRDPTGVTSPRTGERACLYKAAGVTLRTWDYGEDPSGKRSKLVAWKDMGQESAGPLCNSRQKPLLDQV</sequence>
<accession>A0AAV7UQG0</accession>
<protein>
    <submittedName>
        <fullName evidence="1">Uncharacterized protein</fullName>
    </submittedName>
</protein>
<name>A0AAV7UQG0_PLEWA</name>
<dbReference type="Proteomes" id="UP001066276">
    <property type="component" value="Chromosome 3_1"/>
</dbReference>
<organism evidence="1 2">
    <name type="scientific">Pleurodeles waltl</name>
    <name type="common">Iberian ribbed newt</name>
    <dbReference type="NCBI Taxonomy" id="8319"/>
    <lineage>
        <taxon>Eukaryota</taxon>
        <taxon>Metazoa</taxon>
        <taxon>Chordata</taxon>
        <taxon>Craniata</taxon>
        <taxon>Vertebrata</taxon>
        <taxon>Euteleostomi</taxon>
        <taxon>Amphibia</taxon>
        <taxon>Batrachia</taxon>
        <taxon>Caudata</taxon>
        <taxon>Salamandroidea</taxon>
        <taxon>Salamandridae</taxon>
        <taxon>Pleurodelinae</taxon>
        <taxon>Pleurodeles</taxon>
    </lineage>
</organism>
<evidence type="ECO:0000313" key="1">
    <source>
        <dbReference type="EMBL" id="KAJ1190631.1"/>
    </source>
</evidence>